<dbReference type="AlphaFoldDB" id="A0AAD5K7K8"/>
<keyword evidence="2" id="KW-1185">Reference proteome</keyword>
<dbReference type="Proteomes" id="UP001209540">
    <property type="component" value="Unassembled WGS sequence"/>
</dbReference>
<evidence type="ECO:0000313" key="1">
    <source>
        <dbReference type="EMBL" id="KAI9272842.1"/>
    </source>
</evidence>
<gene>
    <name evidence="1" type="ORF">BDA99DRAFT_499367</name>
</gene>
<protein>
    <submittedName>
        <fullName evidence="1">Uncharacterized protein</fullName>
    </submittedName>
</protein>
<proteinExistence type="predicted"/>
<comment type="caution">
    <text evidence="1">The sequence shown here is derived from an EMBL/GenBank/DDBJ whole genome shotgun (WGS) entry which is preliminary data.</text>
</comment>
<evidence type="ECO:0000313" key="2">
    <source>
        <dbReference type="Proteomes" id="UP001209540"/>
    </source>
</evidence>
<name>A0AAD5K7K8_9FUNG</name>
<dbReference type="EMBL" id="JAIXMP010000005">
    <property type="protein sequence ID" value="KAI9272842.1"/>
    <property type="molecule type" value="Genomic_DNA"/>
</dbReference>
<reference evidence="1" key="2">
    <citation type="submission" date="2023-02" db="EMBL/GenBank/DDBJ databases">
        <authorList>
            <consortium name="DOE Joint Genome Institute"/>
            <person name="Mondo S.J."/>
            <person name="Chang Y."/>
            <person name="Wang Y."/>
            <person name="Ahrendt S."/>
            <person name="Andreopoulos W."/>
            <person name="Barry K."/>
            <person name="Beard J."/>
            <person name="Benny G.L."/>
            <person name="Blankenship S."/>
            <person name="Bonito G."/>
            <person name="Cuomo C."/>
            <person name="Desiro A."/>
            <person name="Gervers K.A."/>
            <person name="Hundley H."/>
            <person name="Kuo A."/>
            <person name="LaButti K."/>
            <person name="Lang B.F."/>
            <person name="Lipzen A."/>
            <person name="O'Donnell K."/>
            <person name="Pangilinan J."/>
            <person name="Reynolds N."/>
            <person name="Sandor L."/>
            <person name="Smith M.W."/>
            <person name="Tsang A."/>
            <person name="Grigoriev I.V."/>
            <person name="Stajich J.E."/>
            <person name="Spatafora J.W."/>
        </authorList>
    </citation>
    <scope>NUCLEOTIDE SEQUENCE</scope>
    <source>
        <strain evidence="1">RSA 2281</strain>
    </source>
</reference>
<organism evidence="1 2">
    <name type="scientific">Phascolomyces articulosus</name>
    <dbReference type="NCBI Taxonomy" id="60185"/>
    <lineage>
        <taxon>Eukaryota</taxon>
        <taxon>Fungi</taxon>
        <taxon>Fungi incertae sedis</taxon>
        <taxon>Mucoromycota</taxon>
        <taxon>Mucoromycotina</taxon>
        <taxon>Mucoromycetes</taxon>
        <taxon>Mucorales</taxon>
        <taxon>Lichtheimiaceae</taxon>
        <taxon>Phascolomyces</taxon>
    </lineage>
</organism>
<accession>A0AAD5K7K8</accession>
<sequence>MISRHFCGRIKYKCFMHNKDKDKNKKRVASRRDTAIKHITSCWKKFSKGQSGNNFESALKRVPKEMYHIYEPESSLQCGFPDCHYMTDKKEEFEKHLFSVHDTKNGKNLKEMCPYCHQEVIRSRAESLLSHKRNCKKMFDRIYKVNSLIGRS</sequence>
<reference evidence="1" key="1">
    <citation type="journal article" date="2022" name="IScience">
        <title>Evolution of zygomycete secretomes and the origins of terrestrial fungal ecologies.</title>
        <authorList>
            <person name="Chang Y."/>
            <person name="Wang Y."/>
            <person name="Mondo S."/>
            <person name="Ahrendt S."/>
            <person name="Andreopoulos W."/>
            <person name="Barry K."/>
            <person name="Beard J."/>
            <person name="Benny G.L."/>
            <person name="Blankenship S."/>
            <person name="Bonito G."/>
            <person name="Cuomo C."/>
            <person name="Desiro A."/>
            <person name="Gervers K.A."/>
            <person name="Hundley H."/>
            <person name="Kuo A."/>
            <person name="LaButti K."/>
            <person name="Lang B.F."/>
            <person name="Lipzen A."/>
            <person name="O'Donnell K."/>
            <person name="Pangilinan J."/>
            <person name="Reynolds N."/>
            <person name="Sandor L."/>
            <person name="Smith M.E."/>
            <person name="Tsang A."/>
            <person name="Grigoriev I.V."/>
            <person name="Stajich J.E."/>
            <person name="Spatafora J.W."/>
        </authorList>
    </citation>
    <scope>NUCLEOTIDE SEQUENCE</scope>
    <source>
        <strain evidence="1">RSA 2281</strain>
    </source>
</reference>